<organism evidence="3 4">
    <name type="scientific">Lomentospora prolificans</name>
    <dbReference type="NCBI Taxonomy" id="41688"/>
    <lineage>
        <taxon>Eukaryota</taxon>
        <taxon>Fungi</taxon>
        <taxon>Dikarya</taxon>
        <taxon>Ascomycota</taxon>
        <taxon>Pezizomycotina</taxon>
        <taxon>Sordariomycetes</taxon>
        <taxon>Hypocreomycetidae</taxon>
        <taxon>Microascales</taxon>
        <taxon>Microascaceae</taxon>
        <taxon>Lomentospora</taxon>
    </lineage>
</organism>
<dbReference type="SUPFAM" id="SSF50494">
    <property type="entry name" value="Trypsin-like serine proteases"/>
    <property type="match status" value="1"/>
</dbReference>
<feature type="compositionally biased region" description="Low complexity" evidence="1">
    <location>
        <begin position="106"/>
        <end position="120"/>
    </location>
</feature>
<name>A0A2N3MXP2_9PEZI</name>
<sequence>MSEPSPPSPPPSPSVKRPFSPPTVRIEVEPPEAGSPVWSKPSNDDSQELSSQSMLAPDLTHPPELFNSPESYTAASNSPPAQRPSAHLPLSPRPSTTHLGWASDTSQASYSRSRASSDASVYNRPASDTYDYVQSPTRLSDMDEHSYSAIAGNKHFCEWASCPHPPFHTREDLIWHVKDTHLLICPLPGCTGAPFSSQNRLREHMGNHDVLRAKSAAKRKKKGVQDIVRLGLDIRIARIQLFYLKEETSVLLDEVLKPRMADVNNYKRDCQKRLATTAGFKNDMTPFAVLWESCILPFLSKFIGQWYGPGHTIGVLRGKGTGPNPREICITTKTRVSRARTLVIVRHVQDLLLKPYRDSTKVTFSEGRVVRARWARGLDKSRPDAVCDARNPHRFEEPCMGDSIGIEATPEYEEETATLGPRITVGGQSYWLANFHPFVNASNALGLEVQHPSPADRRLCSGKQQNLAGPTANRAFTLGRLSSTSGTDLTATRISNDPYWQMHEDYPRVVMDWSLITASDSGRNYLRTLPPDKSFSDKPFSDIHLVTASSHVKPEAEVVASGRTSGLQRGRICEIPMYVNGDEDGNETGTVTREWFVEALDLEGEDDEWIQGGVGVKGDSGAAIVDAKTSVLYGQLWGRNADYGPGARVAFFTPIQDILDDIAEKCGSDTPATLAQAKHGDLEQYPVYPTCCRGGPTEPGESEANLNSQAPTSVAVGTNRSERSPEPVDAGPTAPARRVRDLDSELIFRHMGPPIEAPPPVNPVKGPRDGSRGVKRVISFGTEEDKVLKKIKA</sequence>
<gene>
    <name evidence="3" type="ORF">jhhlp_008314</name>
</gene>
<evidence type="ECO:0000313" key="3">
    <source>
        <dbReference type="EMBL" id="PKS04948.1"/>
    </source>
</evidence>
<feature type="domain" description="C2H2-type" evidence="2">
    <location>
        <begin position="183"/>
        <end position="208"/>
    </location>
</feature>
<keyword evidence="4" id="KW-1185">Reference proteome</keyword>
<dbReference type="InterPro" id="IPR009003">
    <property type="entry name" value="Peptidase_S1_PA"/>
</dbReference>
<evidence type="ECO:0000256" key="1">
    <source>
        <dbReference type="SAM" id="MobiDB-lite"/>
    </source>
</evidence>
<dbReference type="InterPro" id="IPR013087">
    <property type="entry name" value="Znf_C2H2_type"/>
</dbReference>
<protein>
    <recommendedName>
        <fullName evidence="2">C2H2-type domain-containing protein</fullName>
    </recommendedName>
</protein>
<comment type="caution">
    <text evidence="3">The sequence shown here is derived from an EMBL/GenBank/DDBJ whole genome shotgun (WGS) entry which is preliminary data.</text>
</comment>
<evidence type="ECO:0000259" key="2">
    <source>
        <dbReference type="SMART" id="SM00355"/>
    </source>
</evidence>
<reference evidence="3 4" key="1">
    <citation type="journal article" date="2017" name="G3 (Bethesda)">
        <title>First Draft Genome Sequence of the Pathogenic Fungus Lomentospora prolificans (Formerly Scedosporium prolificans).</title>
        <authorList>
            <person name="Luo R."/>
            <person name="Zimin A."/>
            <person name="Workman R."/>
            <person name="Fan Y."/>
            <person name="Pertea G."/>
            <person name="Grossman N."/>
            <person name="Wear M.P."/>
            <person name="Jia B."/>
            <person name="Miller H."/>
            <person name="Casadevall A."/>
            <person name="Timp W."/>
            <person name="Zhang S.X."/>
            <person name="Salzberg S.L."/>
        </authorList>
    </citation>
    <scope>NUCLEOTIDE SEQUENCE [LARGE SCALE GENOMIC DNA]</scope>
    <source>
        <strain evidence="3 4">JHH-5317</strain>
    </source>
</reference>
<feature type="domain" description="C2H2-type" evidence="2">
    <location>
        <begin position="155"/>
        <end position="181"/>
    </location>
</feature>
<proteinExistence type="predicted"/>
<dbReference type="OrthoDB" id="5242988at2759"/>
<feature type="region of interest" description="Disordered" evidence="1">
    <location>
        <begin position="750"/>
        <end position="775"/>
    </location>
</feature>
<feature type="compositionally biased region" description="Polar residues" evidence="1">
    <location>
        <begin position="704"/>
        <end position="719"/>
    </location>
</feature>
<dbReference type="SMART" id="SM00355">
    <property type="entry name" value="ZnF_C2H2"/>
    <property type="match status" value="2"/>
</dbReference>
<dbReference type="STRING" id="41688.A0A2N3MXP2"/>
<dbReference type="VEuPathDB" id="FungiDB:jhhlp_008314"/>
<dbReference type="InParanoid" id="A0A2N3MXP2"/>
<evidence type="ECO:0000313" key="4">
    <source>
        <dbReference type="Proteomes" id="UP000233524"/>
    </source>
</evidence>
<dbReference type="Proteomes" id="UP000233524">
    <property type="component" value="Unassembled WGS sequence"/>
</dbReference>
<feature type="region of interest" description="Disordered" evidence="1">
    <location>
        <begin position="1"/>
        <end position="132"/>
    </location>
</feature>
<dbReference type="AlphaFoldDB" id="A0A2N3MXP2"/>
<feature type="region of interest" description="Disordered" evidence="1">
    <location>
        <begin position="692"/>
        <end position="738"/>
    </location>
</feature>
<accession>A0A2N3MXP2</accession>
<feature type="compositionally biased region" description="Pro residues" evidence="1">
    <location>
        <begin position="1"/>
        <end position="13"/>
    </location>
</feature>
<dbReference type="EMBL" id="NLAX01001623">
    <property type="protein sequence ID" value="PKS04948.1"/>
    <property type="molecule type" value="Genomic_DNA"/>
</dbReference>
<feature type="compositionally biased region" description="Polar residues" evidence="1">
    <location>
        <begin position="68"/>
        <end position="80"/>
    </location>
</feature>